<accession>A0A5C3PR32</accession>
<dbReference type="Proteomes" id="UP000308197">
    <property type="component" value="Unassembled WGS sequence"/>
</dbReference>
<proteinExistence type="predicted"/>
<name>A0A5C3PR32_9APHY</name>
<gene>
    <name evidence="2" type="ORF">K466DRAFT_582674</name>
</gene>
<keyword evidence="3" id="KW-1185">Reference proteome</keyword>
<evidence type="ECO:0000313" key="3">
    <source>
        <dbReference type="Proteomes" id="UP000308197"/>
    </source>
</evidence>
<reference evidence="2 3" key="1">
    <citation type="journal article" date="2019" name="Nat. Ecol. Evol.">
        <title>Megaphylogeny resolves global patterns of mushroom evolution.</title>
        <authorList>
            <person name="Varga T."/>
            <person name="Krizsan K."/>
            <person name="Foldi C."/>
            <person name="Dima B."/>
            <person name="Sanchez-Garcia M."/>
            <person name="Sanchez-Ramirez S."/>
            <person name="Szollosi G.J."/>
            <person name="Szarkandi J.G."/>
            <person name="Papp V."/>
            <person name="Albert L."/>
            <person name="Andreopoulos W."/>
            <person name="Angelini C."/>
            <person name="Antonin V."/>
            <person name="Barry K.W."/>
            <person name="Bougher N.L."/>
            <person name="Buchanan P."/>
            <person name="Buyck B."/>
            <person name="Bense V."/>
            <person name="Catcheside P."/>
            <person name="Chovatia M."/>
            <person name="Cooper J."/>
            <person name="Damon W."/>
            <person name="Desjardin D."/>
            <person name="Finy P."/>
            <person name="Geml J."/>
            <person name="Haridas S."/>
            <person name="Hughes K."/>
            <person name="Justo A."/>
            <person name="Karasinski D."/>
            <person name="Kautmanova I."/>
            <person name="Kiss B."/>
            <person name="Kocsube S."/>
            <person name="Kotiranta H."/>
            <person name="LaButti K.M."/>
            <person name="Lechner B.E."/>
            <person name="Liimatainen K."/>
            <person name="Lipzen A."/>
            <person name="Lukacs Z."/>
            <person name="Mihaltcheva S."/>
            <person name="Morgado L.N."/>
            <person name="Niskanen T."/>
            <person name="Noordeloos M.E."/>
            <person name="Ohm R.A."/>
            <person name="Ortiz-Santana B."/>
            <person name="Ovrebo C."/>
            <person name="Racz N."/>
            <person name="Riley R."/>
            <person name="Savchenko A."/>
            <person name="Shiryaev A."/>
            <person name="Soop K."/>
            <person name="Spirin V."/>
            <person name="Szebenyi C."/>
            <person name="Tomsovsky M."/>
            <person name="Tulloss R.E."/>
            <person name="Uehling J."/>
            <person name="Grigoriev I.V."/>
            <person name="Vagvolgyi C."/>
            <person name="Papp T."/>
            <person name="Martin F.M."/>
            <person name="Miettinen O."/>
            <person name="Hibbett D.S."/>
            <person name="Nagy L.G."/>
        </authorList>
    </citation>
    <scope>NUCLEOTIDE SEQUENCE [LARGE SCALE GENOMIC DNA]</scope>
    <source>
        <strain evidence="2 3">HHB13444</strain>
    </source>
</reference>
<protein>
    <submittedName>
        <fullName evidence="2">Uncharacterized protein</fullName>
    </submittedName>
</protein>
<dbReference type="AlphaFoldDB" id="A0A5C3PR32"/>
<evidence type="ECO:0000313" key="2">
    <source>
        <dbReference type="EMBL" id="TFK91627.1"/>
    </source>
</evidence>
<dbReference type="EMBL" id="ML211016">
    <property type="protein sequence ID" value="TFK91627.1"/>
    <property type="molecule type" value="Genomic_DNA"/>
</dbReference>
<evidence type="ECO:0000256" key="1">
    <source>
        <dbReference type="SAM" id="MobiDB-lite"/>
    </source>
</evidence>
<dbReference type="InParanoid" id="A0A5C3PR32"/>
<sequence length="74" mass="8420">MHRTLPYTPRARAPTPGEGDPEFDSETTRSVLGQHRQFSSTAKPWPGECQDRQRRPRTQAGGLDVRGVHHLTHY</sequence>
<feature type="compositionally biased region" description="Polar residues" evidence="1">
    <location>
        <begin position="28"/>
        <end position="42"/>
    </location>
</feature>
<feature type="region of interest" description="Disordered" evidence="1">
    <location>
        <begin position="1"/>
        <end position="74"/>
    </location>
</feature>
<organism evidence="2 3">
    <name type="scientific">Polyporus arcularius HHB13444</name>
    <dbReference type="NCBI Taxonomy" id="1314778"/>
    <lineage>
        <taxon>Eukaryota</taxon>
        <taxon>Fungi</taxon>
        <taxon>Dikarya</taxon>
        <taxon>Basidiomycota</taxon>
        <taxon>Agaricomycotina</taxon>
        <taxon>Agaricomycetes</taxon>
        <taxon>Polyporales</taxon>
        <taxon>Polyporaceae</taxon>
        <taxon>Polyporus</taxon>
    </lineage>
</organism>